<dbReference type="SMART" id="SM00327">
    <property type="entry name" value="VWA"/>
    <property type="match status" value="1"/>
</dbReference>
<dbReference type="Gene3D" id="1.25.40.10">
    <property type="entry name" value="Tetratricopeptide repeat domain"/>
    <property type="match status" value="1"/>
</dbReference>
<evidence type="ECO:0000256" key="2">
    <source>
        <dbReference type="SAM" id="MobiDB-lite"/>
    </source>
</evidence>
<comment type="caution">
    <text evidence="5">The sequence shown here is derived from an EMBL/GenBank/DDBJ whole genome shotgun (WGS) entry which is preliminary data.</text>
</comment>
<dbReference type="PANTHER" id="PTHR22550:SF14">
    <property type="entry name" value="VWFA DOMAIN-CONTAINING PROTEIN"/>
    <property type="match status" value="1"/>
</dbReference>
<feature type="transmembrane region" description="Helical" evidence="3">
    <location>
        <begin position="6"/>
        <end position="26"/>
    </location>
</feature>
<reference evidence="5 6" key="1">
    <citation type="submission" date="2015-03" db="EMBL/GenBank/DDBJ databases">
        <title>Draft Genome Sequences of Agrobacterium nepotum Strain 39/7T (= CFBP 7436T = LMG 26435T) and Agrobacterium sp. Strain KFB 330 (= CFBP 8308 = LMG 28674).</title>
        <authorList>
            <person name="Kuzmanovic N."/>
            <person name="Pulawska J."/>
            <person name="Obradovic A."/>
        </authorList>
    </citation>
    <scope>NUCLEOTIDE SEQUENCE [LARGE SCALE GENOMIC DNA]</scope>
    <source>
        <strain evidence="5 6">39/7</strain>
    </source>
</reference>
<dbReference type="InterPro" id="IPR050768">
    <property type="entry name" value="UPF0353/GerABKA_families"/>
</dbReference>
<keyword evidence="6" id="KW-1185">Reference proteome</keyword>
<protein>
    <submittedName>
        <fullName evidence="5">Membrane protein</fullName>
    </submittedName>
</protein>
<evidence type="ECO:0000256" key="1">
    <source>
        <dbReference type="PROSITE-ProRule" id="PRU00339"/>
    </source>
</evidence>
<keyword evidence="1" id="KW-0802">TPR repeat</keyword>
<dbReference type="Proteomes" id="UP000052068">
    <property type="component" value="Unassembled WGS sequence"/>
</dbReference>
<dbReference type="PANTHER" id="PTHR22550">
    <property type="entry name" value="SPORE GERMINATION PROTEIN"/>
    <property type="match status" value="1"/>
</dbReference>
<evidence type="ECO:0000313" key="6">
    <source>
        <dbReference type="Proteomes" id="UP000052068"/>
    </source>
</evidence>
<feature type="transmembrane region" description="Helical" evidence="3">
    <location>
        <begin position="62"/>
        <end position="80"/>
    </location>
</feature>
<dbReference type="PROSITE" id="PS50293">
    <property type="entry name" value="TPR_REGION"/>
    <property type="match status" value="1"/>
</dbReference>
<dbReference type="InterPro" id="IPR002035">
    <property type="entry name" value="VWF_A"/>
</dbReference>
<keyword evidence="3" id="KW-0472">Membrane</keyword>
<dbReference type="Gene3D" id="3.40.50.410">
    <property type="entry name" value="von Willebrand factor, type A domain"/>
    <property type="match status" value="1"/>
</dbReference>
<keyword evidence="3" id="KW-0812">Transmembrane</keyword>
<dbReference type="SMART" id="SM00028">
    <property type="entry name" value="TPR"/>
    <property type="match status" value="1"/>
</dbReference>
<dbReference type="SUPFAM" id="SSF48452">
    <property type="entry name" value="TPR-like"/>
    <property type="match status" value="1"/>
</dbReference>
<gene>
    <name evidence="5" type="ORF">RS75_17470</name>
</gene>
<name>A0ABR5CNG6_9HYPH</name>
<dbReference type="RefSeq" id="WP_045022581.1">
    <property type="nucleotide sequence ID" value="NZ_JWJH01000017.1"/>
</dbReference>
<dbReference type="PROSITE" id="PS50005">
    <property type="entry name" value="TPR"/>
    <property type="match status" value="1"/>
</dbReference>
<feature type="repeat" description="TPR" evidence="1">
    <location>
        <begin position="400"/>
        <end position="433"/>
    </location>
</feature>
<evidence type="ECO:0000256" key="3">
    <source>
        <dbReference type="SAM" id="Phobius"/>
    </source>
</evidence>
<accession>A0ABR5CNG6</accession>
<feature type="region of interest" description="Disordered" evidence="2">
    <location>
        <begin position="450"/>
        <end position="491"/>
    </location>
</feature>
<evidence type="ECO:0000259" key="4">
    <source>
        <dbReference type="PROSITE" id="PS50234"/>
    </source>
</evidence>
<proteinExistence type="predicted"/>
<keyword evidence="3" id="KW-1133">Transmembrane helix</keyword>
<sequence>MIADFHFIRPWLVVLLVLPILILWLASRSGDVRSQWKGMIAPHLLDNLVVDGSPGSKIRPSWLLAAILVAGIVGAAGPTWQREPPPFVEDTAPLVIAVDLSQTMDAIDVTPSRIERAKLKIKDILAARQGGHTAIVAYAGSAHLVLPPTEDATLLESYSDALSTRIMPKPGKDTVAALAIAHGLLDKEGSTGTILLLTDGVEETATNAIKSSANGIVILGVGTSAGGPVKTPDGGFTSDLSGSRLFAKLDVAKLEEIGKETGAAVATVTDDDTDVRWIAQRVRSNFAQKTASDGDRWRDLGWWLTAPMAIAMAFSFRKGWVVRTSALLLALNLSLPGNAHANGLVDMWLTADQQGRIAFERGDYPAAADAFSDPMWKGAALYRAGKFQEAVDTLAAVDTPESWYDQGNALLHLGKYDEAVAAYTKALEKRKNWPDATANLAIAQKLLKVQEEKQEEQPEQPSEAPDSVQFDDKGKQGKEGTINVAEQTSEMWMKNISVSPADLMARKFSIEAGRTSNDRL</sequence>
<organism evidence="5 6">
    <name type="scientific">Rhizobium nepotum 39/7</name>
    <dbReference type="NCBI Taxonomy" id="1368418"/>
    <lineage>
        <taxon>Bacteria</taxon>
        <taxon>Pseudomonadati</taxon>
        <taxon>Pseudomonadota</taxon>
        <taxon>Alphaproteobacteria</taxon>
        <taxon>Hyphomicrobiales</taxon>
        <taxon>Rhizobiaceae</taxon>
        <taxon>Rhizobium/Agrobacterium group</taxon>
        <taxon>Rhizobium</taxon>
    </lineage>
</organism>
<dbReference type="PROSITE" id="PS50234">
    <property type="entry name" value="VWFA"/>
    <property type="match status" value="1"/>
</dbReference>
<dbReference type="InterPro" id="IPR011990">
    <property type="entry name" value="TPR-like_helical_dom_sf"/>
</dbReference>
<evidence type="ECO:0000313" key="5">
    <source>
        <dbReference type="EMBL" id="KJF66377.1"/>
    </source>
</evidence>
<dbReference type="EMBL" id="JWJH01000017">
    <property type="protein sequence ID" value="KJF66377.1"/>
    <property type="molecule type" value="Genomic_DNA"/>
</dbReference>
<dbReference type="InterPro" id="IPR019734">
    <property type="entry name" value="TPR_rpt"/>
</dbReference>
<dbReference type="Pfam" id="PF13519">
    <property type="entry name" value="VWA_2"/>
    <property type="match status" value="1"/>
</dbReference>
<feature type="domain" description="VWFA" evidence="4">
    <location>
        <begin position="93"/>
        <end position="261"/>
    </location>
</feature>
<dbReference type="Pfam" id="PF00515">
    <property type="entry name" value="TPR_1"/>
    <property type="match status" value="1"/>
</dbReference>
<dbReference type="SUPFAM" id="SSF53300">
    <property type="entry name" value="vWA-like"/>
    <property type="match status" value="1"/>
</dbReference>
<dbReference type="InterPro" id="IPR036465">
    <property type="entry name" value="vWFA_dom_sf"/>
</dbReference>